<dbReference type="PIRSF" id="PIRSF037420">
    <property type="entry name" value="PQQ_syn_pqqE"/>
    <property type="match status" value="1"/>
</dbReference>
<dbReference type="InterPro" id="IPR006638">
    <property type="entry name" value="Elp3/MiaA/NifB-like_rSAM"/>
</dbReference>
<dbReference type="RefSeq" id="WP_131017648.1">
    <property type="nucleotide sequence ID" value="NZ_SIRE01000030.1"/>
</dbReference>
<dbReference type="PANTHER" id="PTHR11228">
    <property type="entry name" value="RADICAL SAM DOMAIN PROTEIN"/>
    <property type="match status" value="1"/>
</dbReference>
<dbReference type="SFLD" id="SFLDF00280">
    <property type="entry name" value="coenzyme_PQQ_synthesis_protein"/>
    <property type="match status" value="1"/>
</dbReference>
<feature type="binding site" evidence="8">
    <location>
        <position position="24"/>
    </location>
    <ligand>
        <name>[4Fe-4S] cluster</name>
        <dbReference type="ChEBI" id="CHEBI:49883"/>
        <note>4Fe-4S-S-AdoMet</note>
    </ligand>
</feature>
<dbReference type="Pfam" id="PF13186">
    <property type="entry name" value="SPASM"/>
    <property type="match status" value="1"/>
</dbReference>
<sequence>MEVSAPYALTAEVTHRCPLHCPYCSNPLELQKRENELSADEWLRVLDEASELGIVQVHFTGGEPLLRPDTELLIRRARELGLFTNLITSGVGATDQRIKQLAEAGLDSIQLSVQAPEAELADRIAGFKAHDLKRQAAQAIRGGGLPLHMNAVLHRHNIYLVEDIIELCVGWGAARLELANTQYYGWAFMNRRNLLPSRNQLSAAEEAYHRAKERFGKQIELIWVIPDYYAEFPKPCMGGWGKLSLTVTPDGRVLPCTAASGIKTLDFESVKERNLAWIWQDSPAFNAFRGFDWMAEPCRSCDRRFQDYGGCRCQAFLLTGDAQQTDPVCKWSPHHATVSQFVAAYSAHTPDDNELDSNSYRHSPNFSYRGR</sequence>
<comment type="similarity">
    <text evidence="8">Belongs to the radical SAM superfamily. PqqE family.</text>
</comment>
<feature type="binding site" evidence="8">
    <location>
        <position position="17"/>
    </location>
    <ligand>
        <name>[4Fe-4S] cluster</name>
        <dbReference type="ChEBI" id="CHEBI:49883"/>
        <note>4Fe-4S-S-AdoMet</note>
    </ligand>
</feature>
<dbReference type="AlphaFoldDB" id="A0A4Q9DH22"/>
<evidence type="ECO:0000256" key="3">
    <source>
        <dbReference type="ARBA" id="ARBA00022723"/>
    </source>
</evidence>
<dbReference type="SUPFAM" id="SSF102114">
    <property type="entry name" value="Radical SAM enzymes"/>
    <property type="match status" value="1"/>
</dbReference>
<dbReference type="InterPro" id="IPR011843">
    <property type="entry name" value="PQQ_synth_PqqE_bac"/>
</dbReference>
<dbReference type="OrthoDB" id="9782387at2"/>
<keyword evidence="6 8" id="KW-0408">Iron</keyword>
<proteinExistence type="inferred from homology"/>
<keyword evidence="3 8" id="KW-0479">Metal-binding</keyword>
<keyword evidence="12" id="KW-1185">Reference proteome</keyword>
<comment type="pathway">
    <text evidence="8">Cofactor biosynthesis; pyrroloquinoline quinone biosynthesis.</text>
</comment>
<dbReference type="GO" id="GO:1904047">
    <property type="term" value="F:S-adenosyl-L-methionine binding"/>
    <property type="evidence" value="ECO:0007669"/>
    <property type="project" value="UniProtKB-UniRule"/>
</dbReference>
<keyword evidence="7 8" id="KW-0411">Iron-sulfur</keyword>
<dbReference type="HAMAP" id="MF_00660">
    <property type="entry name" value="PqqE"/>
    <property type="match status" value="1"/>
</dbReference>
<dbReference type="SFLD" id="SFLDG01386">
    <property type="entry name" value="main_SPASM_domain-containing"/>
    <property type="match status" value="1"/>
</dbReference>
<dbReference type="InterPro" id="IPR017200">
    <property type="entry name" value="PqqE-like"/>
</dbReference>
<dbReference type="PROSITE" id="PS51918">
    <property type="entry name" value="RADICAL_SAM"/>
    <property type="match status" value="1"/>
</dbReference>
<feature type="region of interest" description="Disordered" evidence="9">
    <location>
        <begin position="350"/>
        <end position="371"/>
    </location>
</feature>
<comment type="catalytic activity">
    <reaction evidence="8">
        <text>[PQQ precursor protein] + S-adenosyl-L-methionine = E-Y cross-linked-[PQQ precursor protein] + 5'-deoxyadenosine + L-methionine + H(+)</text>
        <dbReference type="Rhea" id="RHEA:56836"/>
        <dbReference type="Rhea" id="RHEA-COMP:14800"/>
        <dbReference type="Rhea" id="RHEA-COMP:14801"/>
        <dbReference type="ChEBI" id="CHEBI:15378"/>
        <dbReference type="ChEBI" id="CHEBI:17319"/>
        <dbReference type="ChEBI" id="CHEBI:57844"/>
        <dbReference type="ChEBI" id="CHEBI:59789"/>
        <dbReference type="ChEBI" id="CHEBI:141026"/>
        <dbReference type="ChEBI" id="CHEBI:141027"/>
        <dbReference type="EC" id="1.21.98.4"/>
    </reaction>
</comment>
<feature type="domain" description="Radical SAM core" evidence="10">
    <location>
        <begin position="3"/>
        <end position="218"/>
    </location>
</feature>
<dbReference type="InterPro" id="IPR023885">
    <property type="entry name" value="4Fe4S-binding_SPASM_dom"/>
</dbReference>
<dbReference type="CDD" id="cd21119">
    <property type="entry name" value="SPASM_PqqE"/>
    <property type="match status" value="1"/>
</dbReference>
<dbReference type="InterPro" id="IPR007197">
    <property type="entry name" value="rSAM"/>
</dbReference>
<evidence type="ECO:0000256" key="1">
    <source>
        <dbReference type="ARBA" id="ARBA00022485"/>
    </source>
</evidence>
<dbReference type="InterPro" id="IPR058240">
    <property type="entry name" value="rSAM_sf"/>
</dbReference>
<evidence type="ECO:0000256" key="2">
    <source>
        <dbReference type="ARBA" id="ARBA00022691"/>
    </source>
</evidence>
<evidence type="ECO:0000256" key="5">
    <source>
        <dbReference type="ARBA" id="ARBA00023002"/>
    </source>
</evidence>
<evidence type="ECO:0000256" key="7">
    <source>
        <dbReference type="ARBA" id="ARBA00023014"/>
    </source>
</evidence>
<dbReference type="UniPathway" id="UPA00539"/>
<dbReference type="InterPro" id="IPR050377">
    <property type="entry name" value="Radical_SAM_PqqE_MftC-like"/>
</dbReference>
<dbReference type="GO" id="GO:0016491">
    <property type="term" value="F:oxidoreductase activity"/>
    <property type="evidence" value="ECO:0007669"/>
    <property type="project" value="UniProtKB-KW"/>
</dbReference>
<comment type="caution">
    <text evidence="11">The sequence shown here is derived from an EMBL/GenBank/DDBJ whole genome shotgun (WGS) entry which is preliminary data.</text>
</comment>
<evidence type="ECO:0000313" key="12">
    <source>
        <dbReference type="Proteomes" id="UP000293142"/>
    </source>
</evidence>
<protein>
    <recommendedName>
        <fullName evidence="8">PqqA peptide cyclase</fullName>
        <ecNumber evidence="8">1.21.98.4</ecNumber>
    </recommendedName>
    <alternativeName>
        <fullName evidence="8">Coenzyme PQQ synthesis protein E</fullName>
    </alternativeName>
</protein>
<comment type="function">
    <text evidence="8">Catalyzes the cross-linking of a glutamate residue and a tyrosine residue in the PqqA protein as part of the biosynthesis of pyrroloquinoline quinone (PQQ).</text>
</comment>
<dbReference type="Pfam" id="PF04055">
    <property type="entry name" value="Radical_SAM"/>
    <property type="match status" value="1"/>
</dbReference>
<dbReference type="CDD" id="cd01335">
    <property type="entry name" value="Radical_SAM"/>
    <property type="match status" value="1"/>
</dbReference>
<dbReference type="EC" id="1.21.98.4" evidence="8"/>
<comment type="cofactor">
    <cofactor evidence="8">
        <name>[4Fe-4S] cluster</name>
        <dbReference type="ChEBI" id="CHEBI:49883"/>
    </cofactor>
    <text evidence="8">Binds 1 [4Fe-4S] cluster. The cluster is coordinated with 3 cysteines and an exchangeable S-adenosyl-L-methionine.</text>
</comment>
<dbReference type="GO" id="GO:0005506">
    <property type="term" value="F:iron ion binding"/>
    <property type="evidence" value="ECO:0007669"/>
    <property type="project" value="UniProtKB-UniRule"/>
</dbReference>
<reference evidence="11 12" key="1">
    <citation type="submission" date="2019-02" db="EMBL/GenBank/DDBJ databases">
        <title>Paenibacillus sp. nov., isolated from surface-sterilized tissue of Thalictrum simplex L.</title>
        <authorList>
            <person name="Tuo L."/>
        </authorList>
    </citation>
    <scope>NUCLEOTIDE SEQUENCE [LARGE SCALE GENOMIC DNA]</scope>
    <source>
        <strain evidence="11 12">N2SHLJ1</strain>
    </source>
</reference>
<feature type="compositionally biased region" description="Polar residues" evidence="9">
    <location>
        <begin position="356"/>
        <end position="371"/>
    </location>
</feature>
<organism evidence="11 12">
    <name type="scientific">Paenibacillus thalictri</name>
    <dbReference type="NCBI Taxonomy" id="2527873"/>
    <lineage>
        <taxon>Bacteria</taxon>
        <taxon>Bacillati</taxon>
        <taxon>Bacillota</taxon>
        <taxon>Bacilli</taxon>
        <taxon>Bacillales</taxon>
        <taxon>Paenibacillaceae</taxon>
        <taxon>Paenibacillus</taxon>
    </lineage>
</organism>
<dbReference type="GO" id="GO:0018189">
    <property type="term" value="P:pyrroloquinoline quinone biosynthetic process"/>
    <property type="evidence" value="ECO:0007669"/>
    <property type="project" value="UniProtKB-UniRule"/>
</dbReference>
<dbReference type="Gene3D" id="3.20.20.70">
    <property type="entry name" value="Aldolase class I"/>
    <property type="match status" value="1"/>
</dbReference>
<dbReference type="NCBIfam" id="TIGR02109">
    <property type="entry name" value="PQQ_syn_pqqE"/>
    <property type="match status" value="1"/>
</dbReference>
<dbReference type="GO" id="GO:0009975">
    <property type="term" value="F:cyclase activity"/>
    <property type="evidence" value="ECO:0007669"/>
    <property type="project" value="UniProtKB-UniRule"/>
</dbReference>
<dbReference type="GO" id="GO:0051539">
    <property type="term" value="F:4 iron, 4 sulfur cluster binding"/>
    <property type="evidence" value="ECO:0007669"/>
    <property type="project" value="UniProtKB-KW"/>
</dbReference>
<evidence type="ECO:0000256" key="9">
    <source>
        <dbReference type="SAM" id="MobiDB-lite"/>
    </source>
</evidence>
<evidence type="ECO:0000259" key="10">
    <source>
        <dbReference type="PROSITE" id="PS51918"/>
    </source>
</evidence>
<comment type="subunit">
    <text evidence="8">Interacts with PqqD. The interaction is necessary for activity of PqqE.</text>
</comment>
<keyword evidence="1 8" id="KW-0004">4Fe-4S</keyword>
<keyword evidence="4 8" id="KW-0884">PQQ biosynthesis</keyword>
<dbReference type="SFLD" id="SFLDG01067">
    <property type="entry name" value="SPASM/twitch_domain_containing"/>
    <property type="match status" value="1"/>
</dbReference>
<keyword evidence="5 8" id="KW-0560">Oxidoreductase</keyword>
<dbReference type="SFLD" id="SFLDS00029">
    <property type="entry name" value="Radical_SAM"/>
    <property type="match status" value="1"/>
</dbReference>
<name>A0A4Q9DH22_9BACL</name>
<dbReference type="EMBL" id="SIRE01000030">
    <property type="protein sequence ID" value="TBL70711.1"/>
    <property type="molecule type" value="Genomic_DNA"/>
</dbReference>
<evidence type="ECO:0000313" key="11">
    <source>
        <dbReference type="EMBL" id="TBL70711.1"/>
    </source>
</evidence>
<evidence type="ECO:0000256" key="8">
    <source>
        <dbReference type="HAMAP-Rule" id="MF_00660"/>
    </source>
</evidence>
<dbReference type="Proteomes" id="UP000293142">
    <property type="component" value="Unassembled WGS sequence"/>
</dbReference>
<feature type="binding site" evidence="8">
    <location>
        <position position="21"/>
    </location>
    <ligand>
        <name>[4Fe-4S] cluster</name>
        <dbReference type="ChEBI" id="CHEBI:49883"/>
        <note>4Fe-4S-S-AdoMet</note>
    </ligand>
</feature>
<dbReference type="NCBIfam" id="TIGR04085">
    <property type="entry name" value="rSAM_more_4Fe4S"/>
    <property type="match status" value="1"/>
</dbReference>
<keyword evidence="2 8" id="KW-0949">S-adenosyl-L-methionine</keyword>
<dbReference type="SMART" id="SM00729">
    <property type="entry name" value="Elp3"/>
    <property type="match status" value="1"/>
</dbReference>
<evidence type="ECO:0000256" key="4">
    <source>
        <dbReference type="ARBA" id="ARBA00022905"/>
    </source>
</evidence>
<dbReference type="PANTHER" id="PTHR11228:SF7">
    <property type="entry name" value="PQQA PEPTIDE CYCLASE"/>
    <property type="match status" value="1"/>
</dbReference>
<dbReference type="InterPro" id="IPR013785">
    <property type="entry name" value="Aldolase_TIM"/>
</dbReference>
<gene>
    <name evidence="8 11" type="primary">pqqE</name>
    <name evidence="11" type="ORF">EYB31_32295</name>
</gene>
<accession>A0A4Q9DH22</accession>
<evidence type="ECO:0000256" key="6">
    <source>
        <dbReference type="ARBA" id="ARBA00023004"/>
    </source>
</evidence>